<dbReference type="SUPFAM" id="SSF50156">
    <property type="entry name" value="PDZ domain-like"/>
    <property type="match status" value="1"/>
</dbReference>
<comment type="caution">
    <text evidence="2">The sequence shown here is derived from an EMBL/GenBank/DDBJ whole genome shotgun (WGS) entry which is preliminary data.</text>
</comment>
<sequence length="216" mass="23943">MKPVVAPLTQQIVLKGIITKGNLSENLAVIEDLLTRKEDLYKVGEIIRDAQITSISQNKVSFLYHNKTESLPFFEPEKSFGKAVVLSSSGVVRKSPIVKEGLGKQTVTPAPKNLNLAKAMKNFKTNSELYSEISIAPVINGEKRVNGYMIANIPERSLVEMMGFKDNDVITHVNGTLINSPQKAFEIYRSIAEKGSTVKVEVLRNGRPNVLSFRLQ</sequence>
<gene>
    <name evidence="2" type="ORF">S01H4_33689</name>
</gene>
<dbReference type="Pfam" id="PF13180">
    <property type="entry name" value="PDZ_2"/>
    <property type="match status" value="1"/>
</dbReference>
<reference evidence="2" key="1">
    <citation type="journal article" date="2014" name="Front. Microbiol.">
        <title>High frequency of phylogenetically diverse reductive dehalogenase-homologous genes in deep subseafloor sedimentary metagenomes.</title>
        <authorList>
            <person name="Kawai M."/>
            <person name="Futagami T."/>
            <person name="Toyoda A."/>
            <person name="Takaki Y."/>
            <person name="Nishi S."/>
            <person name="Hori S."/>
            <person name="Arai W."/>
            <person name="Tsubouchi T."/>
            <person name="Morono Y."/>
            <person name="Uchiyama I."/>
            <person name="Ito T."/>
            <person name="Fujiyama A."/>
            <person name="Inagaki F."/>
            <person name="Takami H."/>
        </authorList>
    </citation>
    <scope>NUCLEOTIDE SEQUENCE</scope>
    <source>
        <strain evidence="2">Expedition CK06-06</strain>
    </source>
</reference>
<dbReference type="EMBL" id="BART01017753">
    <property type="protein sequence ID" value="GAG81557.1"/>
    <property type="molecule type" value="Genomic_DNA"/>
</dbReference>
<evidence type="ECO:0000259" key="1">
    <source>
        <dbReference type="Pfam" id="PF13180"/>
    </source>
</evidence>
<proteinExistence type="predicted"/>
<dbReference type="Gene3D" id="2.30.30.830">
    <property type="match status" value="1"/>
</dbReference>
<organism evidence="2">
    <name type="scientific">marine sediment metagenome</name>
    <dbReference type="NCBI Taxonomy" id="412755"/>
    <lineage>
        <taxon>unclassified sequences</taxon>
        <taxon>metagenomes</taxon>
        <taxon>ecological metagenomes</taxon>
    </lineage>
</organism>
<protein>
    <recommendedName>
        <fullName evidence="1">PDZ domain-containing protein</fullName>
    </recommendedName>
</protein>
<dbReference type="InterPro" id="IPR001478">
    <property type="entry name" value="PDZ"/>
</dbReference>
<dbReference type="AlphaFoldDB" id="X1BK48"/>
<dbReference type="Gene3D" id="2.30.42.10">
    <property type="match status" value="1"/>
</dbReference>
<accession>X1BK48</accession>
<dbReference type="InterPro" id="IPR036034">
    <property type="entry name" value="PDZ_sf"/>
</dbReference>
<name>X1BK48_9ZZZZ</name>
<feature type="domain" description="PDZ" evidence="1">
    <location>
        <begin position="147"/>
        <end position="209"/>
    </location>
</feature>
<evidence type="ECO:0000313" key="2">
    <source>
        <dbReference type="EMBL" id="GAG81557.1"/>
    </source>
</evidence>